<evidence type="ECO:0000256" key="17">
    <source>
        <dbReference type="SAM" id="MobiDB-lite"/>
    </source>
</evidence>
<reference evidence="23 24" key="1">
    <citation type="submission" date="2017-11" db="EMBL/GenBank/DDBJ databases">
        <title>Genomic Encyclopedia of Archaeal and Bacterial Type Strains, Phase II (KMG-II): From Individual Species to Whole Genera.</title>
        <authorList>
            <person name="Goeker M."/>
        </authorList>
    </citation>
    <scope>NUCLEOTIDE SEQUENCE [LARGE SCALE GENOMIC DNA]</scope>
    <source>
        <strain evidence="23 24">DSM 25478</strain>
    </source>
</reference>
<keyword evidence="14 16" id="KW-0299">Galactose metabolism</keyword>
<organism evidence="23 24">
    <name type="scientific">Sediminihabitans luteus</name>
    <dbReference type="NCBI Taxonomy" id="1138585"/>
    <lineage>
        <taxon>Bacteria</taxon>
        <taxon>Bacillati</taxon>
        <taxon>Actinomycetota</taxon>
        <taxon>Actinomycetes</taxon>
        <taxon>Micrococcales</taxon>
        <taxon>Cellulomonadaceae</taxon>
        <taxon>Sediminihabitans</taxon>
    </lineage>
</organism>
<dbReference type="SUPFAM" id="SSF55060">
    <property type="entry name" value="GHMP Kinase, C-terminal domain"/>
    <property type="match status" value="1"/>
</dbReference>
<dbReference type="InterPro" id="IPR020568">
    <property type="entry name" value="Ribosomal_Su5_D2-typ_SF"/>
</dbReference>
<dbReference type="PRINTS" id="PR00473">
    <property type="entry name" value="GALCTOKINASE"/>
</dbReference>
<dbReference type="GO" id="GO:0019637">
    <property type="term" value="P:organophosphate metabolic process"/>
    <property type="evidence" value="ECO:0007669"/>
    <property type="project" value="UniProtKB-ARBA"/>
</dbReference>
<evidence type="ECO:0000256" key="11">
    <source>
        <dbReference type="ARBA" id="ARBA00022833"/>
    </source>
</evidence>
<comment type="similarity">
    <text evidence="5 16">Belongs to the galactose-1-phosphate uridylyltransferase type 1 family.</text>
</comment>
<evidence type="ECO:0000256" key="1">
    <source>
        <dbReference type="ARBA" id="ARBA00001107"/>
    </source>
</evidence>
<keyword evidence="10" id="KW-0418">Kinase</keyword>
<keyword evidence="6 16" id="KW-0808">Transferase</keyword>
<dbReference type="InterPro" id="IPR013750">
    <property type="entry name" value="GHMP_kinase_C_dom"/>
</dbReference>
<dbReference type="GO" id="GO:0004335">
    <property type="term" value="F:galactokinase activity"/>
    <property type="evidence" value="ECO:0007669"/>
    <property type="project" value="UniProtKB-UniRule"/>
</dbReference>
<dbReference type="Gene3D" id="3.30.230.10">
    <property type="match status" value="1"/>
</dbReference>
<comment type="caution">
    <text evidence="23">The sequence shown here is derived from an EMBL/GenBank/DDBJ whole genome shotgun (WGS) entry which is preliminary data.</text>
</comment>
<comment type="similarity">
    <text evidence="4">Belongs to the GHMP kinase family. GalK subfamily.</text>
</comment>
<evidence type="ECO:0000256" key="15">
    <source>
        <dbReference type="ARBA" id="ARBA00023277"/>
    </source>
</evidence>
<accession>A0A2M9CYY4</accession>
<evidence type="ECO:0000256" key="9">
    <source>
        <dbReference type="ARBA" id="ARBA00022741"/>
    </source>
</evidence>
<gene>
    <name evidence="23" type="ORF">CLV28_0333</name>
</gene>
<evidence type="ECO:0000256" key="5">
    <source>
        <dbReference type="ARBA" id="ARBA00010951"/>
    </source>
</evidence>
<dbReference type="Pfam" id="PF00288">
    <property type="entry name" value="GHMP_kinases_N"/>
    <property type="match status" value="1"/>
</dbReference>
<dbReference type="GO" id="GO:1901135">
    <property type="term" value="P:carbohydrate derivative metabolic process"/>
    <property type="evidence" value="ECO:0007669"/>
    <property type="project" value="UniProtKB-ARBA"/>
</dbReference>
<evidence type="ECO:0000313" key="23">
    <source>
        <dbReference type="EMBL" id="PJJ77120.1"/>
    </source>
</evidence>
<keyword evidence="13" id="KW-0460">Magnesium</keyword>
<evidence type="ECO:0000256" key="12">
    <source>
        <dbReference type="ARBA" id="ARBA00022840"/>
    </source>
</evidence>
<dbReference type="InterPro" id="IPR005850">
    <property type="entry name" value="GalP_Utransf_C"/>
</dbReference>
<dbReference type="SUPFAM" id="SSF54211">
    <property type="entry name" value="Ribosomal protein S5 domain 2-like"/>
    <property type="match status" value="1"/>
</dbReference>
<evidence type="ECO:0000256" key="3">
    <source>
        <dbReference type="ARBA" id="ARBA00004947"/>
    </source>
</evidence>
<keyword evidence="12" id="KW-0067">ATP-binding</keyword>
<evidence type="ECO:0000259" key="21">
    <source>
        <dbReference type="Pfam" id="PF08544"/>
    </source>
</evidence>
<evidence type="ECO:0000256" key="16">
    <source>
        <dbReference type="RuleBase" id="RU000506"/>
    </source>
</evidence>
<dbReference type="InterPro" id="IPR019779">
    <property type="entry name" value="GalP_UDPtransf1_His-AS"/>
</dbReference>
<proteinExistence type="inferred from homology"/>
<dbReference type="NCBIfam" id="TIGR00131">
    <property type="entry name" value="gal_kin"/>
    <property type="match status" value="1"/>
</dbReference>
<dbReference type="GO" id="GO:0008108">
    <property type="term" value="F:UDP-glucose:hexose-1-phosphate uridylyltransferase activity"/>
    <property type="evidence" value="ECO:0007669"/>
    <property type="project" value="UniProtKB-UniRule"/>
</dbReference>
<feature type="domain" description="GHMP kinase N-terminal" evidence="18">
    <location>
        <begin position="528"/>
        <end position="617"/>
    </location>
</feature>
<name>A0A2M9CYY4_9CELL</name>
<dbReference type="NCBIfam" id="TIGR00209">
    <property type="entry name" value="galT_1"/>
    <property type="match status" value="1"/>
</dbReference>
<evidence type="ECO:0000256" key="4">
    <source>
        <dbReference type="ARBA" id="ARBA00006566"/>
    </source>
</evidence>
<dbReference type="PROSITE" id="PS00627">
    <property type="entry name" value="GHMP_KINASES_ATP"/>
    <property type="match status" value="1"/>
</dbReference>
<dbReference type="Gene3D" id="3.30.428.10">
    <property type="entry name" value="HIT-like"/>
    <property type="match status" value="2"/>
</dbReference>
<keyword evidence="15 16" id="KW-0119">Carbohydrate metabolism</keyword>
<dbReference type="Gene3D" id="3.30.70.890">
    <property type="entry name" value="GHMP kinase, C-terminal domain"/>
    <property type="match status" value="1"/>
</dbReference>
<evidence type="ECO:0000256" key="13">
    <source>
        <dbReference type="ARBA" id="ARBA00022842"/>
    </source>
</evidence>
<evidence type="ECO:0000313" key="24">
    <source>
        <dbReference type="Proteomes" id="UP000231693"/>
    </source>
</evidence>
<dbReference type="InterPro" id="IPR019539">
    <property type="entry name" value="GalKase_N"/>
</dbReference>
<dbReference type="GO" id="GO:0006012">
    <property type="term" value="P:galactose metabolic process"/>
    <property type="evidence" value="ECO:0007669"/>
    <property type="project" value="UniProtKB-UniRule"/>
</dbReference>
<evidence type="ECO:0000256" key="7">
    <source>
        <dbReference type="ARBA" id="ARBA00022695"/>
    </source>
</evidence>
<evidence type="ECO:0000256" key="10">
    <source>
        <dbReference type="ARBA" id="ARBA00022777"/>
    </source>
</evidence>
<dbReference type="PRINTS" id="PR00959">
    <property type="entry name" value="MEVGALKINASE"/>
</dbReference>
<dbReference type="Pfam" id="PF02744">
    <property type="entry name" value="GalP_UDP_tr_C"/>
    <property type="match status" value="1"/>
</dbReference>
<comment type="catalytic activity">
    <reaction evidence="1 16">
        <text>alpha-D-galactose 1-phosphate + UDP-alpha-D-glucose = alpha-D-glucose 1-phosphate + UDP-alpha-D-galactose</text>
        <dbReference type="Rhea" id="RHEA:13989"/>
        <dbReference type="ChEBI" id="CHEBI:58336"/>
        <dbReference type="ChEBI" id="CHEBI:58601"/>
        <dbReference type="ChEBI" id="CHEBI:58885"/>
        <dbReference type="ChEBI" id="CHEBI:66914"/>
        <dbReference type="EC" id="2.7.7.12"/>
    </reaction>
</comment>
<evidence type="ECO:0000256" key="14">
    <source>
        <dbReference type="ARBA" id="ARBA00023144"/>
    </source>
</evidence>
<dbReference type="UniPathway" id="UPA00214"/>
<evidence type="ECO:0000259" key="19">
    <source>
        <dbReference type="Pfam" id="PF01087"/>
    </source>
</evidence>
<protein>
    <recommendedName>
        <fullName evidence="16">Galactose-1-phosphate uridylyltransferase</fullName>
        <ecNumber evidence="16">2.7.7.12</ecNumber>
    </recommendedName>
</protein>
<dbReference type="InterPro" id="IPR036554">
    <property type="entry name" value="GHMP_kinase_C_sf"/>
</dbReference>
<feature type="region of interest" description="Disordered" evidence="17">
    <location>
        <begin position="36"/>
        <end position="72"/>
    </location>
</feature>
<dbReference type="InterPro" id="IPR001937">
    <property type="entry name" value="GalP_UDPtransf1"/>
</dbReference>
<dbReference type="Proteomes" id="UP000231693">
    <property type="component" value="Unassembled WGS sequence"/>
</dbReference>
<evidence type="ECO:0000256" key="2">
    <source>
        <dbReference type="ARBA" id="ARBA00001947"/>
    </source>
</evidence>
<dbReference type="InterPro" id="IPR006204">
    <property type="entry name" value="GHMP_kinase_N_dom"/>
</dbReference>
<evidence type="ECO:0000259" key="20">
    <source>
        <dbReference type="Pfam" id="PF02744"/>
    </source>
</evidence>
<dbReference type="InterPro" id="IPR000705">
    <property type="entry name" value="Galactokinase"/>
</dbReference>
<dbReference type="EMBL" id="PGFE01000001">
    <property type="protein sequence ID" value="PJJ77120.1"/>
    <property type="molecule type" value="Genomic_DNA"/>
</dbReference>
<dbReference type="Pfam" id="PF01087">
    <property type="entry name" value="GalP_UDP_transf"/>
    <property type="match status" value="1"/>
</dbReference>
<evidence type="ECO:0000259" key="22">
    <source>
        <dbReference type="Pfam" id="PF10509"/>
    </source>
</evidence>
<dbReference type="InterPro" id="IPR014721">
    <property type="entry name" value="Ribsml_uS5_D2-typ_fold_subgr"/>
</dbReference>
<keyword evidence="8 16" id="KW-0479">Metal-binding</keyword>
<dbReference type="SUPFAM" id="SSF54197">
    <property type="entry name" value="HIT-like"/>
    <property type="match status" value="2"/>
</dbReference>
<feature type="domain" description="Galactose-1-phosphate uridyl transferase C-terminal" evidence="20">
    <location>
        <begin position="250"/>
        <end position="360"/>
    </location>
</feature>
<dbReference type="GO" id="GO:0005829">
    <property type="term" value="C:cytosol"/>
    <property type="evidence" value="ECO:0007669"/>
    <property type="project" value="TreeGrafter"/>
</dbReference>
<dbReference type="FunFam" id="3.30.70.890:FF:000001">
    <property type="entry name" value="Galactokinase"/>
    <property type="match status" value="1"/>
</dbReference>
<dbReference type="PANTHER" id="PTHR10457:SF7">
    <property type="entry name" value="GALACTOKINASE-RELATED"/>
    <property type="match status" value="1"/>
</dbReference>
<dbReference type="InterPro" id="IPR006203">
    <property type="entry name" value="GHMP_knse_ATP-bd_CS"/>
</dbReference>
<keyword evidence="7 16" id="KW-0548">Nucleotidyltransferase</keyword>
<dbReference type="Pfam" id="PF10509">
    <property type="entry name" value="GalKase_gal_bdg"/>
    <property type="match status" value="1"/>
</dbReference>
<dbReference type="EC" id="2.7.7.12" evidence="16"/>
<evidence type="ECO:0000259" key="18">
    <source>
        <dbReference type="Pfam" id="PF00288"/>
    </source>
</evidence>
<keyword evidence="11" id="KW-0862">Zinc</keyword>
<comment type="pathway">
    <text evidence="3 16">Carbohydrate metabolism; galactose metabolism.</text>
</comment>
<dbReference type="GO" id="GO:0005524">
    <property type="term" value="F:ATP binding"/>
    <property type="evidence" value="ECO:0007669"/>
    <property type="project" value="UniProtKB-UniRule"/>
</dbReference>
<dbReference type="PROSITE" id="PS00117">
    <property type="entry name" value="GAL_P_UDP_TRANSF_I"/>
    <property type="match status" value="1"/>
</dbReference>
<feature type="compositionally biased region" description="Basic and acidic residues" evidence="17">
    <location>
        <begin position="36"/>
        <end position="49"/>
    </location>
</feature>
<evidence type="ECO:0000256" key="8">
    <source>
        <dbReference type="ARBA" id="ARBA00022723"/>
    </source>
</evidence>
<dbReference type="PANTHER" id="PTHR10457">
    <property type="entry name" value="MEVALONATE KINASE/GALACTOKINASE"/>
    <property type="match status" value="1"/>
</dbReference>
<feature type="domain" description="Galactokinase N-terminal" evidence="22">
    <location>
        <begin position="443"/>
        <end position="493"/>
    </location>
</feature>
<keyword evidence="9" id="KW-0547">Nucleotide-binding</keyword>
<dbReference type="AlphaFoldDB" id="A0A2M9CYY4"/>
<dbReference type="Pfam" id="PF08544">
    <property type="entry name" value="GHMP_kinases_C"/>
    <property type="match status" value="1"/>
</dbReference>
<dbReference type="InterPro" id="IPR005849">
    <property type="entry name" value="GalP_Utransf_N"/>
</dbReference>
<dbReference type="InterPro" id="IPR036265">
    <property type="entry name" value="HIT-like_sf"/>
</dbReference>
<keyword evidence="24" id="KW-1185">Reference proteome</keyword>
<comment type="cofactor">
    <cofactor evidence="2">
        <name>Zn(2+)</name>
        <dbReference type="ChEBI" id="CHEBI:29105"/>
    </cofactor>
</comment>
<dbReference type="GO" id="GO:0008270">
    <property type="term" value="F:zinc ion binding"/>
    <property type="evidence" value="ECO:0007669"/>
    <property type="project" value="InterPro"/>
</dbReference>
<feature type="domain" description="GHMP kinase C-terminal" evidence="21">
    <location>
        <begin position="735"/>
        <end position="808"/>
    </location>
</feature>
<feature type="domain" description="Galactose-1-phosphate uridyl transferase N-terminal" evidence="19">
    <location>
        <begin position="69"/>
        <end position="241"/>
    </location>
</feature>
<evidence type="ECO:0000256" key="6">
    <source>
        <dbReference type="ARBA" id="ARBA00022679"/>
    </source>
</evidence>
<sequence>MSAAGAARPRVRVTTTHLADGRELVYYDDSPEYVDGTRTRRLDDPRPLGERFAPVPTADGGTAPFVGPEMRRDPLTGDWVPMASHRMNRTFLPAADACPLCPATPGGAYSDGEIPDTAYDVAVFENRFPSLLRAPDTAPGDAERVTRPGDALDDDPYAALHAAAPAAGRCEVVCFSSDHTTSFGDLPPERVRTIIEAWADRTAALGATPGISQVFCFENRGREIGVTLPHPHGQIYGYPYLTPRTQRLLEQARAYAERTGGNLLRDVLHSEQAAGERLVLTSEHWTAYVPYAARWPVEVHLAPHRDVGSLPELTDAERDDLAVVYLELLRRADRFFVAEDGTPIPLPYIAAWHQAPVTRAGHATSPDGAPLARLHLELFSVLRAPGKLKYLAGSESGMGAWISDTTPERIAARFAELGPLHVGAPAPRPAWTPAEGAARVRSLFARTFGPTPEEVGVWSAPGRVNVVGEHTDYNAGLCLPVALEHRTFVALRPRDDDRVRLASAQEPGVRELDLADVAPGTVDGWPAYVAGVAWALREAGHPVRGFDAVVDSCVPYGAGLSSSAAIECAFAVALDDVAGLGLADDDAGRATLAAACVRAENEIAGAPTGGMDQSASLRCTAGHALLLDCRPGLSPADAATGVPFDLAAAGLALLVIDTRAEHQLVDGQYADRRRTCEEAAAALGLPHLRALADDDPGALDVALDKLTDDVARRRVRHVVTEIGRVREVVALVDAGLAHEIGPLLDASHASLRDDYEVSCRELDLAVEAARDAGALGARMTGGGFGGSAIALVRAADASRVGAAVVAAFAAAGLTAPDLLLATPSGPAGRTA</sequence>